<dbReference type="RefSeq" id="WP_113800224.1">
    <property type="nucleotide sequence ID" value="NZ_AP025473.1"/>
</dbReference>
<proteinExistence type="predicted"/>
<protein>
    <submittedName>
        <fullName evidence="1">Type II secretion system protein</fullName>
    </submittedName>
</protein>
<keyword evidence="2" id="KW-1185">Reference proteome</keyword>
<dbReference type="PROSITE" id="PS00409">
    <property type="entry name" value="PROKAR_NTER_METHYL"/>
    <property type="match status" value="1"/>
</dbReference>
<dbReference type="Proteomes" id="UP001569153">
    <property type="component" value="Unassembled WGS sequence"/>
</dbReference>
<organism evidence="1 2">
    <name type="scientific">Vibrio cortegadensis</name>
    <dbReference type="NCBI Taxonomy" id="1328770"/>
    <lineage>
        <taxon>Bacteria</taxon>
        <taxon>Pseudomonadati</taxon>
        <taxon>Pseudomonadota</taxon>
        <taxon>Gammaproteobacteria</taxon>
        <taxon>Vibrionales</taxon>
        <taxon>Vibrionaceae</taxon>
        <taxon>Vibrio</taxon>
    </lineage>
</organism>
<accession>A0ABV4M4I5</accession>
<dbReference type="EMBL" id="JBGOOT010000003">
    <property type="protein sequence ID" value="MEZ8194430.1"/>
    <property type="molecule type" value="Genomic_DNA"/>
</dbReference>
<dbReference type="Pfam" id="PF07963">
    <property type="entry name" value="N_methyl"/>
    <property type="match status" value="1"/>
</dbReference>
<dbReference type="NCBIfam" id="TIGR02532">
    <property type="entry name" value="IV_pilin_GFxxxE"/>
    <property type="match status" value="1"/>
</dbReference>
<dbReference type="InterPro" id="IPR045584">
    <property type="entry name" value="Pilin-like"/>
</dbReference>
<gene>
    <name evidence="1" type="ORF">ACED38_05940</name>
</gene>
<sequence>MLKNKGFTLIELVVVIVILGILAVTAAPKFLNLQSDAKQAALEGMKGSLEGALGITYGKFAIAGLENEASVNGYKEGGKYKADIIAMLPDCGSDPGDLTTFCEFDYGYPKANFATLSNLVTGLSAIPGEEDWLLYGVGVVGAENEVKITASSNTDNSRCYISYRRSIVLDAEDPAPTIEIVDCD</sequence>
<name>A0ABV4M4I5_9VIBR</name>
<dbReference type="InterPro" id="IPR012902">
    <property type="entry name" value="N_methyl_site"/>
</dbReference>
<reference evidence="1 2" key="1">
    <citation type="submission" date="2024-06" db="EMBL/GenBank/DDBJ databases">
        <authorList>
            <person name="Steensen K."/>
            <person name="Seneca J."/>
            <person name="Bartlau N."/>
            <person name="Yu A.X."/>
            <person name="Polz M.F."/>
        </authorList>
    </citation>
    <scope>NUCLEOTIDE SEQUENCE [LARGE SCALE GENOMIC DNA]</scope>
    <source>
        <strain evidence="1 2">FF146</strain>
    </source>
</reference>
<evidence type="ECO:0000313" key="2">
    <source>
        <dbReference type="Proteomes" id="UP001569153"/>
    </source>
</evidence>
<evidence type="ECO:0000313" key="1">
    <source>
        <dbReference type="EMBL" id="MEZ8194430.1"/>
    </source>
</evidence>
<dbReference type="Gene3D" id="3.30.700.10">
    <property type="entry name" value="Glycoprotein, Type 4 Pilin"/>
    <property type="match status" value="1"/>
</dbReference>
<dbReference type="SUPFAM" id="SSF54523">
    <property type="entry name" value="Pili subunits"/>
    <property type="match status" value="1"/>
</dbReference>
<comment type="caution">
    <text evidence="1">The sequence shown here is derived from an EMBL/GenBank/DDBJ whole genome shotgun (WGS) entry which is preliminary data.</text>
</comment>